<keyword evidence="1" id="KW-0472">Membrane</keyword>
<feature type="transmembrane region" description="Helical" evidence="1">
    <location>
        <begin position="140"/>
        <end position="160"/>
    </location>
</feature>
<feature type="transmembrane region" description="Helical" evidence="1">
    <location>
        <begin position="266"/>
        <end position="284"/>
    </location>
</feature>
<feature type="transmembrane region" description="Helical" evidence="1">
    <location>
        <begin position="435"/>
        <end position="454"/>
    </location>
</feature>
<dbReference type="AlphaFoldDB" id="A0A069CUU5"/>
<keyword evidence="1" id="KW-0812">Transmembrane</keyword>
<dbReference type="EMBL" id="DF820491">
    <property type="protein sequence ID" value="GAK31244.1"/>
    <property type="molecule type" value="Genomic_DNA"/>
</dbReference>
<proteinExistence type="predicted"/>
<accession>A0A069CUU5</accession>
<dbReference type="PROSITE" id="PS51257">
    <property type="entry name" value="PROKAR_LIPOPROTEIN"/>
    <property type="match status" value="1"/>
</dbReference>
<feature type="transmembrane region" description="Helical" evidence="1">
    <location>
        <begin position="242"/>
        <end position="259"/>
    </location>
</feature>
<keyword evidence="3" id="KW-1185">Reference proteome</keyword>
<reference evidence="3" key="1">
    <citation type="journal article" date="2014" name="Genome Announc.">
        <title>Draft genome sequence of Weissella oryzae SG25T, isolated from fermented rice grains.</title>
        <authorList>
            <person name="Tanizawa Y."/>
            <person name="Fujisawa T."/>
            <person name="Mochizuki T."/>
            <person name="Kaminuma E."/>
            <person name="Suzuki Y."/>
            <person name="Nakamura Y."/>
            <person name="Tohno M."/>
        </authorList>
    </citation>
    <scope>NUCLEOTIDE SEQUENCE [LARGE SCALE GENOMIC DNA]</scope>
    <source>
        <strain evidence="3">DSM 25784 / JCM 18191 / LMG 30913 / SG25</strain>
    </source>
</reference>
<evidence type="ECO:0000313" key="3">
    <source>
        <dbReference type="Proteomes" id="UP000030643"/>
    </source>
</evidence>
<feature type="transmembrane region" description="Helical" evidence="1">
    <location>
        <begin position="31"/>
        <end position="48"/>
    </location>
</feature>
<sequence length="664" mass="75123">MQFITRTISLITIFVLFIGCITNLLYPFSVITVLGFLLVIALLAYLRPRLNQLQVKHCDWLITGIFIGMVIIQIITLLKIPTTVYHDPLRVYFQAEQLATGNHNWGHISYFWRYPNNAGFAIMLSWIFKVTNFLGISTNFAVNSLALILYDGLIVSLLYMAKKLQQSSLRRLGIIAFFALAPLSYTYAIHVFYTDTPSLIFLAWIIYLLIRWPQYSHKKRWITGPLLVLFVLLGQLTKPNLIVMAIAIVIWMLLALIKNRQSFKKLILIPAFLVLIGFGLSMPVKSAILQSANYHTNTKYELPATSWIYMSLNPKHSGTYVSSDVAKMMTLPDKAARSNYLAKAIPERLNQYNPLTLLMHFVVKLSVLTSSHTLPVAYTGGHTSSPAWYQANQLIITRLASIMQQILWSSLYFIAMLTAIVRYRAKDMPAESNAITLLISLTMLGYAAFHALIWETEERYGLILLPLIFLLLFVQTNSRFDDNFSKTKIPVLKRGMVLTLALIFLLANVLNISLSGRFGQKQTVVIKAQRSQLSAQYGAAPFMLAPQRFLTQEVQLGTTSQKVLIQMPAASQINASLVNLDKFKRTPLKPEIIGGVPYLTSTKALKPGRYQITLSNDTNESQPLWLVNLNRYQLAPNSAKSNQIIPERASLIYTFFAQQHNLPL</sequence>
<dbReference type="STRING" id="1329250.WOSG25_080760"/>
<feature type="transmembrane region" description="Helical" evidence="1">
    <location>
        <begin position="60"/>
        <end position="80"/>
    </location>
</feature>
<feature type="transmembrane region" description="Helical" evidence="1">
    <location>
        <begin position="497"/>
        <end position="514"/>
    </location>
</feature>
<dbReference type="eggNOG" id="COG1807">
    <property type="taxonomic scope" value="Bacteria"/>
</dbReference>
<evidence type="ECO:0000313" key="2">
    <source>
        <dbReference type="EMBL" id="GAK31244.1"/>
    </source>
</evidence>
<name>A0A069CUU5_WEIOS</name>
<gene>
    <name evidence="2" type="ORF">WOSG25_080760</name>
</gene>
<feature type="transmembrane region" description="Helical" evidence="1">
    <location>
        <begin position="196"/>
        <end position="213"/>
    </location>
</feature>
<keyword evidence="1" id="KW-1133">Transmembrane helix</keyword>
<protein>
    <submittedName>
        <fullName evidence="2">Uncharacterized protein</fullName>
    </submittedName>
</protein>
<feature type="transmembrane region" description="Helical" evidence="1">
    <location>
        <begin position="172"/>
        <end position="190"/>
    </location>
</feature>
<dbReference type="OrthoDB" id="2240371at2"/>
<feature type="transmembrane region" description="Helical" evidence="1">
    <location>
        <begin position="7"/>
        <end position="25"/>
    </location>
</feature>
<organism evidence="2 3">
    <name type="scientific">Weissella oryzae (strain DSM 25784 / JCM 18191 / LMG 30913 / SG25)</name>
    <dbReference type="NCBI Taxonomy" id="1329250"/>
    <lineage>
        <taxon>Bacteria</taxon>
        <taxon>Bacillati</taxon>
        <taxon>Bacillota</taxon>
        <taxon>Bacilli</taxon>
        <taxon>Lactobacillales</taxon>
        <taxon>Lactobacillaceae</taxon>
        <taxon>Weissella</taxon>
    </lineage>
</organism>
<evidence type="ECO:0000256" key="1">
    <source>
        <dbReference type="SAM" id="Phobius"/>
    </source>
</evidence>
<dbReference type="Proteomes" id="UP000030643">
    <property type="component" value="Unassembled WGS sequence"/>
</dbReference>
<feature type="transmembrane region" description="Helical" evidence="1">
    <location>
        <begin position="460"/>
        <end position="476"/>
    </location>
</feature>
<feature type="transmembrane region" description="Helical" evidence="1">
    <location>
        <begin position="406"/>
        <end position="423"/>
    </location>
</feature>